<reference evidence="5 6" key="1">
    <citation type="submission" date="2018-10" db="EMBL/GenBank/DDBJ databases">
        <title>Sequencing the genomes of 1000 actinobacteria strains.</title>
        <authorList>
            <person name="Klenk H.-P."/>
        </authorList>
    </citation>
    <scope>NUCLEOTIDE SEQUENCE [LARGE SCALE GENOMIC DNA]</scope>
    <source>
        <strain evidence="5 6">DSM 44267</strain>
    </source>
</reference>
<dbReference type="Gene3D" id="2.115.10.20">
    <property type="entry name" value="Glycosyl hydrolase domain, family 43"/>
    <property type="match status" value="1"/>
</dbReference>
<evidence type="ECO:0000256" key="3">
    <source>
        <dbReference type="ARBA" id="ARBA00024356"/>
    </source>
</evidence>
<dbReference type="RefSeq" id="WP_121034437.1">
    <property type="nucleotide sequence ID" value="NZ_JACHVT010000009.1"/>
</dbReference>
<dbReference type="EMBL" id="JACHVT010000009">
    <property type="protein sequence ID" value="MBB2988294.1"/>
    <property type="molecule type" value="Genomic_DNA"/>
</dbReference>
<dbReference type="Proteomes" id="UP000590811">
    <property type="component" value="Unassembled WGS sequence"/>
</dbReference>
<reference evidence="4 7" key="2">
    <citation type="submission" date="2020-08" db="EMBL/GenBank/DDBJ databases">
        <title>Genomic Encyclopedia of Type Strains, Phase IV (KMG-V): Genome sequencing to study the core and pangenomes of soil and plant-associated prokaryotes.</title>
        <authorList>
            <person name="Whitman W."/>
        </authorList>
    </citation>
    <scope>NUCLEOTIDE SEQUENCE [LARGE SCALE GENOMIC DNA]</scope>
    <source>
        <strain evidence="4 7">B3ACCR2</strain>
    </source>
</reference>
<dbReference type="AlphaFoldDB" id="A0A495Y033"/>
<dbReference type="InterPro" id="IPR007184">
    <property type="entry name" value="Mannoside_phosphorylase"/>
</dbReference>
<keyword evidence="6" id="KW-1185">Reference proteome</keyword>
<dbReference type="GO" id="GO:0016787">
    <property type="term" value="F:hydrolase activity"/>
    <property type="evidence" value="ECO:0007669"/>
    <property type="project" value="UniProtKB-KW"/>
</dbReference>
<keyword evidence="1" id="KW-0328">Glycosyltransferase</keyword>
<dbReference type="OrthoDB" id="9776657at2"/>
<proteinExistence type="inferred from homology"/>
<dbReference type="InterPro" id="IPR023296">
    <property type="entry name" value="Glyco_hydro_beta-prop_sf"/>
</dbReference>
<evidence type="ECO:0000313" key="6">
    <source>
        <dbReference type="Proteomes" id="UP000278440"/>
    </source>
</evidence>
<protein>
    <submittedName>
        <fullName evidence="5">Putative GH43/DUF377 family glycosyl hydrolase</fullName>
    </submittedName>
</protein>
<accession>A0A495Y033</accession>
<evidence type="ECO:0000256" key="1">
    <source>
        <dbReference type="ARBA" id="ARBA00022676"/>
    </source>
</evidence>
<dbReference type="PANTHER" id="PTHR34106">
    <property type="entry name" value="GLYCOSIDASE"/>
    <property type="match status" value="1"/>
</dbReference>
<dbReference type="CDD" id="cd18610">
    <property type="entry name" value="GH130_BT3780-like"/>
    <property type="match status" value="1"/>
</dbReference>
<name>A0A495Y033_9MICO</name>
<keyword evidence="5" id="KW-0378">Hydrolase</keyword>
<comment type="caution">
    <text evidence="5">The sequence shown here is derived from an EMBL/GenBank/DDBJ whole genome shotgun (WGS) entry which is preliminary data.</text>
</comment>
<dbReference type="EMBL" id="RBXT01000001">
    <property type="protein sequence ID" value="RKT79552.1"/>
    <property type="molecule type" value="Genomic_DNA"/>
</dbReference>
<evidence type="ECO:0000313" key="5">
    <source>
        <dbReference type="EMBL" id="RKT79552.1"/>
    </source>
</evidence>
<organism evidence="5 6">
    <name type="scientific">Terracoccus luteus</name>
    <dbReference type="NCBI Taxonomy" id="53356"/>
    <lineage>
        <taxon>Bacteria</taxon>
        <taxon>Bacillati</taxon>
        <taxon>Actinomycetota</taxon>
        <taxon>Actinomycetes</taxon>
        <taxon>Micrococcales</taxon>
        <taxon>Intrasporangiaceae</taxon>
        <taxon>Terracoccus</taxon>
    </lineage>
</organism>
<comment type="similarity">
    <text evidence="3">Belongs to the glycosyl hydrolase 130 family.</text>
</comment>
<dbReference type="GO" id="GO:0016757">
    <property type="term" value="F:glycosyltransferase activity"/>
    <property type="evidence" value="ECO:0007669"/>
    <property type="project" value="UniProtKB-KW"/>
</dbReference>
<gene>
    <name evidence="5" type="ORF">DFJ68_3025</name>
    <name evidence="4" type="ORF">FHW14_003488</name>
</gene>
<evidence type="ECO:0000256" key="2">
    <source>
        <dbReference type="ARBA" id="ARBA00022679"/>
    </source>
</evidence>
<dbReference type="Pfam" id="PF04041">
    <property type="entry name" value="Glyco_hydro_130"/>
    <property type="match status" value="1"/>
</dbReference>
<dbReference type="SUPFAM" id="SSF75005">
    <property type="entry name" value="Arabinanase/levansucrase/invertase"/>
    <property type="match status" value="1"/>
</dbReference>
<sequence>MTGRPGIPARTPATFPLGPFTPYEGNPVLRPQGTGWESGHVYNAAATVVDGRVALLYRAHSPDLVSRVGLAWSDDGFTFEREPEPVLEPTEPYETHGCEDPRIAVIDGTYYLTYTGWDLSSAQLCLATSTDLHTWTKHGPLFPGFDTFLPAGDGTARTWSKAGGILEQQVDGRWLMFFGEGSIWHAWSDDLIHWTPASNDEPLLTPWPGGFASFLVEVGPQPVVTADGLVLLLHNAAVRLPDGAVRYTCGQVVVDPARPTEVLARMERPWLEPETYEDTHGLVSNVTFVEGLVLFRDTWFAYYGQSDSTLGVATCPVGRGWDEPDGIRRRREAAS</sequence>
<dbReference type="PANTHER" id="PTHR34106:SF5">
    <property type="entry name" value="GLYCOSIDASE"/>
    <property type="match status" value="1"/>
</dbReference>
<dbReference type="Proteomes" id="UP000278440">
    <property type="component" value="Unassembled WGS sequence"/>
</dbReference>
<dbReference type="PIRSF" id="PIRSF016202">
    <property type="entry name" value="PH1107"/>
    <property type="match status" value="1"/>
</dbReference>
<evidence type="ECO:0000313" key="4">
    <source>
        <dbReference type="EMBL" id="MBB2988294.1"/>
    </source>
</evidence>
<keyword evidence="2" id="KW-0808">Transferase</keyword>
<evidence type="ECO:0000313" key="7">
    <source>
        <dbReference type="Proteomes" id="UP000590811"/>
    </source>
</evidence>